<keyword evidence="5" id="KW-0472">Membrane</keyword>
<reference evidence="7" key="2">
    <citation type="journal article" date="2022" name="Microbiol. Resour. Announc.">
        <title>Metagenome Sequencing to Explore Phylogenomics of Terrestrial Cyanobacteria.</title>
        <authorList>
            <person name="Ward R.D."/>
            <person name="Stajich J.E."/>
            <person name="Johansen J.R."/>
            <person name="Huntemann M."/>
            <person name="Clum A."/>
            <person name="Foster B."/>
            <person name="Foster B."/>
            <person name="Roux S."/>
            <person name="Palaniappan K."/>
            <person name="Varghese N."/>
            <person name="Mukherjee S."/>
            <person name="Reddy T.B.K."/>
            <person name="Daum C."/>
            <person name="Copeland A."/>
            <person name="Chen I.A."/>
            <person name="Ivanova N.N."/>
            <person name="Kyrpides N.C."/>
            <person name="Shapiro N."/>
            <person name="Eloe-Fadrosh E.A."/>
            <person name="Pietrasiak N."/>
        </authorList>
    </citation>
    <scope>NUCLEOTIDE SEQUENCE</scope>
    <source>
        <strain evidence="7">UHER 2000/2452</strain>
    </source>
</reference>
<dbReference type="Pfam" id="PF00160">
    <property type="entry name" value="Pro_isomerase"/>
    <property type="match status" value="1"/>
</dbReference>
<evidence type="ECO:0000259" key="6">
    <source>
        <dbReference type="PROSITE" id="PS50072"/>
    </source>
</evidence>
<dbReference type="GO" id="GO:0003755">
    <property type="term" value="F:peptidyl-prolyl cis-trans isomerase activity"/>
    <property type="evidence" value="ECO:0007669"/>
    <property type="project" value="UniProtKB-KW"/>
</dbReference>
<dbReference type="Proteomes" id="UP000757435">
    <property type="component" value="Unassembled WGS sequence"/>
</dbReference>
<reference evidence="7" key="1">
    <citation type="submission" date="2021-05" db="EMBL/GenBank/DDBJ databases">
        <authorList>
            <person name="Pietrasiak N."/>
            <person name="Ward R."/>
            <person name="Stajich J.E."/>
            <person name="Kurbessoian T."/>
        </authorList>
    </citation>
    <scope>NUCLEOTIDE SEQUENCE</scope>
    <source>
        <strain evidence="7">UHER 2000/2452</strain>
    </source>
</reference>
<feature type="domain" description="PPIase cyclophilin-type" evidence="6">
    <location>
        <begin position="204"/>
        <end position="384"/>
    </location>
</feature>
<dbReference type="EMBL" id="JAHHHD010000005">
    <property type="protein sequence ID" value="MBW4658405.1"/>
    <property type="molecule type" value="Genomic_DNA"/>
</dbReference>
<evidence type="ECO:0000256" key="1">
    <source>
        <dbReference type="ARBA" id="ARBA00013194"/>
    </source>
</evidence>
<dbReference type="InterPro" id="IPR029000">
    <property type="entry name" value="Cyclophilin-like_dom_sf"/>
</dbReference>
<organism evidence="7 8">
    <name type="scientific">Drouetiella hepatica Uher 2000/2452</name>
    <dbReference type="NCBI Taxonomy" id="904376"/>
    <lineage>
        <taxon>Bacteria</taxon>
        <taxon>Bacillati</taxon>
        <taxon>Cyanobacteriota</taxon>
        <taxon>Cyanophyceae</taxon>
        <taxon>Oculatellales</taxon>
        <taxon>Oculatellaceae</taxon>
        <taxon>Drouetiella</taxon>
    </lineage>
</organism>
<dbReference type="AlphaFoldDB" id="A0A951Q9K0"/>
<evidence type="ECO:0000313" key="8">
    <source>
        <dbReference type="Proteomes" id="UP000757435"/>
    </source>
</evidence>
<keyword evidence="5" id="KW-0812">Transmembrane</keyword>
<evidence type="ECO:0000256" key="5">
    <source>
        <dbReference type="SAM" id="Phobius"/>
    </source>
</evidence>
<evidence type="ECO:0000256" key="2">
    <source>
        <dbReference type="ARBA" id="ARBA00023078"/>
    </source>
</evidence>
<keyword evidence="4 7" id="KW-0413">Isomerase</keyword>
<dbReference type="InterPro" id="IPR023222">
    <property type="entry name" value="PsbQ-like_dom_sf"/>
</dbReference>
<dbReference type="Gene3D" id="2.40.100.10">
    <property type="entry name" value="Cyclophilin-like"/>
    <property type="match status" value="1"/>
</dbReference>
<evidence type="ECO:0000256" key="4">
    <source>
        <dbReference type="ARBA" id="ARBA00023235"/>
    </source>
</evidence>
<evidence type="ECO:0000313" key="7">
    <source>
        <dbReference type="EMBL" id="MBW4658405.1"/>
    </source>
</evidence>
<dbReference type="InterPro" id="IPR002130">
    <property type="entry name" value="Cyclophilin-type_PPIase_dom"/>
</dbReference>
<name>A0A951Q9K0_9CYAN</name>
<dbReference type="InterPro" id="IPR044665">
    <property type="entry name" value="E_coli_cyclophilin_A-like"/>
</dbReference>
<dbReference type="CDD" id="cd01924">
    <property type="entry name" value="cyclophilin_TLP40_like"/>
    <property type="match status" value="1"/>
</dbReference>
<dbReference type="SUPFAM" id="SSF50891">
    <property type="entry name" value="Cyclophilin-like"/>
    <property type="match status" value="1"/>
</dbReference>
<accession>A0A951Q9K0</accession>
<protein>
    <recommendedName>
        <fullName evidence="1">peptidylprolyl isomerase</fullName>
        <ecNumber evidence="1">5.2.1.8</ecNumber>
    </recommendedName>
</protein>
<gene>
    <name evidence="7" type="ORF">KME15_07005</name>
</gene>
<dbReference type="PANTHER" id="PTHR43246">
    <property type="entry name" value="PEPTIDYL-PROLYL CIS-TRANS ISOMERASE CYP38, CHLOROPLASTIC"/>
    <property type="match status" value="1"/>
</dbReference>
<dbReference type="PROSITE" id="PS50072">
    <property type="entry name" value="CSA_PPIASE_2"/>
    <property type="match status" value="1"/>
</dbReference>
<keyword evidence="3" id="KW-0697">Rotamase</keyword>
<dbReference type="Pfam" id="PF21329">
    <property type="entry name" value="CYP38_PsbQ-like"/>
    <property type="match status" value="1"/>
</dbReference>
<dbReference type="EC" id="5.2.1.8" evidence="1"/>
<evidence type="ECO:0000256" key="3">
    <source>
        <dbReference type="ARBA" id="ARBA00023110"/>
    </source>
</evidence>
<dbReference type="InterPro" id="IPR048563">
    <property type="entry name" value="CYP38_PsbQ-like"/>
</dbReference>
<sequence length="384" mass="42005">MQRVSFQETCQTILRSVARVSVVTVVAIALAIGFNLTTGFMATGLNRGTAIALPPGNAVTDGKALLRNALPIENKPVRELQRTFETMSDALRARRISGLTRNLATANRVLTVKKAALLAGVPADRQPQAEALIAEMKADVENMRADVEAQDKAAIQVKRSHILDKVGLLEDLMVDRFPYEVPAEYSNLPQLKGRATIEMETTQGKVTLVVDGYNAPVTAGNFVDLVQRGFYDGLSFTRAEDFYVLQIGDPPGKEDGFIDPDTGKYRAVPLEVMVKGDSQPTYGITLEDAGRYLDQPVLPFSAYGTLSMARPETEPNGGSSQFFFFLFEPELTPAGLNLLDGRYSVFGYVTENKEVLREIKQGDKVISAKVIKGLENLVEPQQSI</sequence>
<dbReference type="Gene3D" id="1.20.120.290">
    <property type="entry name" value="Oxygen-evolving enhancer protein 3 (PsbQ), four-helix up-down bundle"/>
    <property type="match status" value="1"/>
</dbReference>
<keyword evidence="2" id="KW-0793">Thylakoid</keyword>
<dbReference type="SUPFAM" id="SSF101112">
    <property type="entry name" value="Oxygen-evolving enhancer protein 3"/>
    <property type="match status" value="1"/>
</dbReference>
<keyword evidence="5" id="KW-1133">Transmembrane helix</keyword>
<feature type="transmembrane region" description="Helical" evidence="5">
    <location>
        <begin position="20"/>
        <end position="42"/>
    </location>
</feature>
<comment type="caution">
    <text evidence="7">The sequence shown here is derived from an EMBL/GenBank/DDBJ whole genome shotgun (WGS) entry which is preliminary data.</text>
</comment>
<proteinExistence type="predicted"/>